<evidence type="ECO:0000313" key="3">
    <source>
        <dbReference type="Proteomes" id="UP000016412"/>
    </source>
</evidence>
<name>U2MFG5_TRESO</name>
<dbReference type="EMBL" id="AVQI01000067">
    <property type="protein sequence ID" value="ERK00405.1"/>
    <property type="molecule type" value="Genomic_DNA"/>
</dbReference>
<evidence type="ECO:0000313" key="2">
    <source>
        <dbReference type="EMBL" id="ERK00405.1"/>
    </source>
</evidence>
<evidence type="ECO:0000313" key="4">
    <source>
        <dbReference type="Proteomes" id="UP000016646"/>
    </source>
</evidence>
<comment type="caution">
    <text evidence="1">The sequence shown here is derived from an EMBL/GenBank/DDBJ whole genome shotgun (WGS) entry which is preliminary data.</text>
</comment>
<sequence length="484" mass="51659">MAGMYPKNEEITIFGEKVQWPGVDASGKFTNGSFDDPLVKPSFIPAETINLILDNLSGLITKLGGTPNNISGAQLAELFVSATAANKGIMRDAAGRAQVAAPATEADIARKKEIDDIINGVVALKKLTVEGDIIQKGANKITHTEDVYTKKDMIHLREGAVAALASNALAGLIAERYDGTKNGVLAFDKTGTARVGDEGDAQPLATRAESSEMSDGAFVRWNGGKQRLETQGGTHITVTDSYDTGTIEYDKTIVVKAASPVILTLGNGTYAGIEVKIINSTQKDHAIRGTTARDGDSTLQAGQIQTIIWNGNKWEGLSCPRIGEVYVQYPQQTSPTDLFVCTKWKLQEQYAGAFFRATGGNAAAFIEKTGNLIAQKQSTAVNNLVASFSGSAVTTGEMSKNSRGYAYVRPPTNKGKMGAVAPLSWDNEQIYAENEDGTNGARPYKLNIDVSHTHSVTAKGSVSLTGDTETRPGNYTINLWLRTA</sequence>
<accession>U2MFG5</accession>
<protein>
    <recommendedName>
        <fullName evidence="5">Tail fiber protein</fullName>
    </recommendedName>
</protein>
<dbReference type="PATRIC" id="fig|1125725.3.peg.128"/>
<dbReference type="RefSeq" id="WP_021329208.1">
    <property type="nucleotide sequence ID" value="NZ_AUZJ01000002.1"/>
</dbReference>
<dbReference type="EMBL" id="AUZJ01000002">
    <property type="protein sequence ID" value="ERF61944.1"/>
    <property type="molecule type" value="Genomic_DNA"/>
</dbReference>
<organism evidence="1 3">
    <name type="scientific">Treponema socranskii subsp. socranskii VPI DR56BR1116 = ATCC 35536</name>
    <dbReference type="NCBI Taxonomy" id="1125725"/>
    <lineage>
        <taxon>Bacteria</taxon>
        <taxon>Pseudomonadati</taxon>
        <taxon>Spirochaetota</taxon>
        <taxon>Spirochaetia</taxon>
        <taxon>Spirochaetales</taxon>
        <taxon>Treponemataceae</taxon>
        <taxon>Treponema</taxon>
    </lineage>
</organism>
<evidence type="ECO:0008006" key="5">
    <source>
        <dbReference type="Google" id="ProtNLM"/>
    </source>
</evidence>
<evidence type="ECO:0000313" key="1">
    <source>
        <dbReference type="EMBL" id="ERF61944.1"/>
    </source>
</evidence>
<dbReference type="Proteomes" id="UP000016412">
    <property type="component" value="Unassembled WGS sequence"/>
</dbReference>
<reference evidence="3 4" key="1">
    <citation type="submission" date="2013-08" db="EMBL/GenBank/DDBJ databases">
        <authorList>
            <person name="Durkin A.S."/>
            <person name="Haft D.R."/>
            <person name="McCorrison J."/>
            <person name="Torralba M."/>
            <person name="Gillis M."/>
            <person name="Haft D.H."/>
            <person name="Methe B."/>
            <person name="Sutton G."/>
            <person name="Nelson K.E."/>
        </authorList>
    </citation>
    <scope>NUCLEOTIDE SEQUENCE [LARGE SCALE GENOMIC DNA]</scope>
    <source>
        <strain evidence="2 4">ATCC 35536</strain>
        <strain evidence="1 3">VPI DR56BR1116</strain>
    </source>
</reference>
<keyword evidence="4" id="KW-1185">Reference proteome</keyword>
<gene>
    <name evidence="2" type="ORF">HMPREF0860_1025</name>
    <name evidence="1" type="ORF">HMPREF1325_1871</name>
</gene>
<proteinExistence type="predicted"/>
<dbReference type="AlphaFoldDB" id="U2MFG5"/>
<dbReference type="Proteomes" id="UP000016646">
    <property type="component" value="Unassembled WGS sequence"/>
</dbReference>
<dbReference type="STRING" id="1125725.HMPREF1325_1871"/>